<dbReference type="InterPro" id="IPR001650">
    <property type="entry name" value="Helicase_C-like"/>
</dbReference>
<dbReference type="GO" id="GO:0005524">
    <property type="term" value="F:ATP binding"/>
    <property type="evidence" value="ECO:0007669"/>
    <property type="project" value="InterPro"/>
</dbReference>
<dbReference type="GO" id="GO:0006281">
    <property type="term" value="P:DNA repair"/>
    <property type="evidence" value="ECO:0007669"/>
    <property type="project" value="TreeGrafter"/>
</dbReference>
<comment type="caution">
    <text evidence="3">The sequence shown here is derived from an EMBL/GenBank/DDBJ whole genome shotgun (WGS) entry which is preliminary data.</text>
</comment>
<dbReference type="PROSITE" id="PS51194">
    <property type="entry name" value="HELICASE_CTER"/>
    <property type="match status" value="1"/>
</dbReference>
<gene>
    <name evidence="3" type="ORF">CAPSK01_004665</name>
</gene>
<dbReference type="Proteomes" id="UP000019812">
    <property type="component" value="Unassembled WGS sequence"/>
</dbReference>
<dbReference type="RefSeq" id="WP_273704192.1">
    <property type="nucleotide sequence ID" value="NZ_JDSS02000052.1"/>
</dbReference>
<keyword evidence="1" id="KW-0378">Hydrolase</keyword>
<dbReference type="Pfam" id="PF00271">
    <property type="entry name" value="Helicase_C"/>
    <property type="match status" value="1"/>
</dbReference>
<dbReference type="GO" id="GO:0031297">
    <property type="term" value="P:replication fork processing"/>
    <property type="evidence" value="ECO:0007669"/>
    <property type="project" value="TreeGrafter"/>
</dbReference>
<dbReference type="SUPFAM" id="SSF52540">
    <property type="entry name" value="P-loop containing nucleoside triphosphate hydrolases"/>
    <property type="match status" value="2"/>
</dbReference>
<dbReference type="InterPro" id="IPR038718">
    <property type="entry name" value="SNF2-like_sf"/>
</dbReference>
<evidence type="ECO:0000313" key="4">
    <source>
        <dbReference type="Proteomes" id="UP000019812"/>
    </source>
</evidence>
<name>A0A084XUB8_9PROT</name>
<dbReference type="Pfam" id="PF00176">
    <property type="entry name" value="SNF2-rel_dom"/>
    <property type="match status" value="1"/>
</dbReference>
<dbReference type="PANTHER" id="PTHR45766">
    <property type="entry name" value="DNA ANNEALING HELICASE AND ENDONUCLEASE ZRANB3 FAMILY MEMBER"/>
    <property type="match status" value="1"/>
</dbReference>
<dbReference type="GO" id="GO:0016787">
    <property type="term" value="F:hydrolase activity"/>
    <property type="evidence" value="ECO:0007669"/>
    <property type="project" value="UniProtKB-KW"/>
</dbReference>
<dbReference type="STRING" id="1457154.CAPSK01_004665"/>
<evidence type="ECO:0000313" key="3">
    <source>
        <dbReference type="EMBL" id="KFB66062.1"/>
    </source>
</evidence>
<dbReference type="InterPro" id="IPR000330">
    <property type="entry name" value="SNF2_N"/>
</dbReference>
<protein>
    <submittedName>
        <fullName evidence="3">N-formylmethionyl-tRNA deformylase</fullName>
    </submittedName>
</protein>
<dbReference type="Gene3D" id="3.40.50.300">
    <property type="entry name" value="P-loop containing nucleotide triphosphate hydrolases"/>
    <property type="match status" value="1"/>
</dbReference>
<dbReference type="InterPro" id="IPR027417">
    <property type="entry name" value="P-loop_NTPase"/>
</dbReference>
<evidence type="ECO:0000256" key="1">
    <source>
        <dbReference type="ARBA" id="ARBA00022801"/>
    </source>
</evidence>
<dbReference type="GO" id="GO:0004386">
    <property type="term" value="F:helicase activity"/>
    <property type="evidence" value="ECO:0007669"/>
    <property type="project" value="UniProtKB-KW"/>
</dbReference>
<dbReference type="Gene3D" id="3.40.50.10810">
    <property type="entry name" value="Tandem AAA-ATPase domain"/>
    <property type="match status" value="1"/>
</dbReference>
<proteinExistence type="predicted"/>
<dbReference type="SMART" id="SM00490">
    <property type="entry name" value="HELICc"/>
    <property type="match status" value="1"/>
</dbReference>
<feature type="domain" description="Helicase C-terminal" evidence="2">
    <location>
        <begin position="328"/>
        <end position="479"/>
    </location>
</feature>
<dbReference type="PANTHER" id="PTHR45766:SF6">
    <property type="entry name" value="SWI_SNF-RELATED MATRIX-ASSOCIATED ACTIN-DEPENDENT REGULATOR OF CHROMATIN SUBFAMILY A-LIKE PROTEIN 1"/>
    <property type="match status" value="1"/>
</dbReference>
<evidence type="ECO:0000259" key="2">
    <source>
        <dbReference type="PROSITE" id="PS51194"/>
    </source>
</evidence>
<dbReference type="EMBL" id="JDSS02000052">
    <property type="protein sequence ID" value="KFB66062.1"/>
    <property type="molecule type" value="Genomic_DNA"/>
</dbReference>
<accession>A0A084XUB8</accession>
<dbReference type="CDD" id="cd18793">
    <property type="entry name" value="SF2_C_SNF"/>
    <property type="match status" value="1"/>
</dbReference>
<dbReference type="AlphaFoldDB" id="A0A084XUB8"/>
<dbReference type="InterPro" id="IPR049730">
    <property type="entry name" value="SNF2/RAD54-like_C"/>
</dbReference>
<sequence>MSLPEKLTFKTTPFAHQLDCLEKSWSMKNYALFLEMGCGKSKVLIDTAAALYHAGKIDAVLLIAPKGVYMNWVDKELPTHWPDDIPIISSYWQSPAKPELQDEWRKFKTFKGLRWMSMNVEAFSYESGLKFASSFINAYGERLLIGIDESTTIKNISAQRTKNIIALGKKAAYRRIMTGDPVPKGPIDMYSQCCFLSPHLLGYTSFYAFRARYCIMVERTGGNRSFKMITGYQRLDELKESIKPFSYRVTKDECLDLPPKVYQTWDVELSKEQLKLYKQMKDEAVALLRSGEVVTAPMVITQLLRLHQITCGFLKTDDGTEIDLPNPRIDALMDVLAGIGGKVIIWATYRNNIKKILKALEDEYGKESVVSYYGDTDSEERRAAVQGFQNGAVRFFVGNPATGRFGLTLTASASVVYFSNSYDLEHRTQSEDRVHRIGQTASSVNYVDLVCRNTVDERIIKALRSKRKISAIINGDELREWFS</sequence>
<organism evidence="3 4">
    <name type="scientific">Candidatus Accumulibacter vicinus</name>
    <dbReference type="NCBI Taxonomy" id="2954382"/>
    <lineage>
        <taxon>Bacteria</taxon>
        <taxon>Pseudomonadati</taxon>
        <taxon>Pseudomonadota</taxon>
        <taxon>Betaproteobacteria</taxon>
        <taxon>Candidatus Accumulibacter</taxon>
    </lineage>
</organism>
<reference evidence="3 4" key="1">
    <citation type="submission" date="2014-07" db="EMBL/GenBank/DDBJ databases">
        <title>Expanding our view of genomic diversity in Candidatus Accumulibacter clades.</title>
        <authorList>
            <person name="Skennerton C.T."/>
            <person name="Barr J.J."/>
            <person name="Slater F.R."/>
            <person name="Bond P.L."/>
            <person name="Tyson G.W."/>
        </authorList>
    </citation>
    <scope>NUCLEOTIDE SEQUENCE [LARGE SCALE GENOMIC DNA]</scope>
    <source>
        <strain evidence="4">SK-01</strain>
    </source>
</reference>